<comment type="caution">
    <text evidence="2">The sequence shown here is derived from an EMBL/GenBank/DDBJ whole genome shotgun (WGS) entry which is preliminary data.</text>
</comment>
<organism evidence="2 3">
    <name type="scientific">Luteipulveratus flavus</name>
    <dbReference type="NCBI Taxonomy" id="3031728"/>
    <lineage>
        <taxon>Bacteria</taxon>
        <taxon>Bacillati</taxon>
        <taxon>Actinomycetota</taxon>
        <taxon>Actinomycetes</taxon>
        <taxon>Micrococcales</taxon>
        <taxon>Dermacoccaceae</taxon>
        <taxon>Luteipulveratus</taxon>
    </lineage>
</organism>
<evidence type="ECO:0000313" key="3">
    <source>
        <dbReference type="Proteomes" id="UP001528912"/>
    </source>
</evidence>
<keyword evidence="1" id="KW-0732">Signal</keyword>
<feature type="chain" id="PRO_5045800984" evidence="1">
    <location>
        <begin position="33"/>
        <end position="347"/>
    </location>
</feature>
<evidence type="ECO:0000313" key="2">
    <source>
        <dbReference type="EMBL" id="MDF8265208.1"/>
    </source>
</evidence>
<feature type="signal peptide" evidence="1">
    <location>
        <begin position="1"/>
        <end position="32"/>
    </location>
</feature>
<evidence type="ECO:0000256" key="1">
    <source>
        <dbReference type="SAM" id="SignalP"/>
    </source>
</evidence>
<name>A0ABT6C8L3_9MICO</name>
<keyword evidence="3" id="KW-1185">Reference proteome</keyword>
<dbReference type="Proteomes" id="UP001528912">
    <property type="component" value="Unassembled WGS sequence"/>
</dbReference>
<dbReference type="RefSeq" id="WP_277192533.1">
    <property type="nucleotide sequence ID" value="NZ_JAROAV010000032.1"/>
</dbReference>
<protein>
    <submittedName>
        <fullName evidence="2">Uncharacterized protein</fullName>
    </submittedName>
</protein>
<accession>A0ABT6C8L3</accession>
<proteinExistence type="predicted"/>
<reference evidence="2 3" key="1">
    <citation type="submission" date="2023-03" db="EMBL/GenBank/DDBJ databases">
        <title>YIM 133296 draft genome.</title>
        <authorList>
            <person name="Xiong L."/>
        </authorList>
    </citation>
    <scope>NUCLEOTIDE SEQUENCE [LARGE SCALE GENOMIC DNA]</scope>
    <source>
        <strain evidence="2 3">YIM 133296</strain>
    </source>
</reference>
<gene>
    <name evidence="2" type="ORF">P4R38_13205</name>
</gene>
<dbReference type="EMBL" id="JAROAV010000032">
    <property type="protein sequence ID" value="MDF8265208.1"/>
    <property type="molecule type" value="Genomic_DNA"/>
</dbReference>
<sequence>MRRSTMARGVLGALCSAALGLTGVGMATPASAAVPHQVPAAAGSVAYGYTLYTDDSTGAARVMVATPDGFRFSVGPGYFVAVSPDLSEVLAVDRSTMVFTLRNPQTGAAVTMGKGSDATLVKDGVALLRPDHRVEIRAVTGALLRVLPAVWGETDGELQASRDGLYLYQYVRTTVPQAVVRPMTTGAVWRRYDMPWEQGDDGCDLDPAGRTRPLDLALTCYSHQELRETIYFRVNRDASTGPDGKPVYRTLPDGGYVVQPTTPAATQHTYDNTSSNVSHRITVGGATIDQAAITGGWDSTLYYFTRTALVRRDLGTGTSTEVMPFSGTNRFEWVGGQPDVRTIDGGW</sequence>